<dbReference type="Proteomes" id="UP001381003">
    <property type="component" value="Chromosome"/>
</dbReference>
<keyword evidence="3" id="KW-1185">Reference proteome</keyword>
<keyword evidence="1" id="KW-0732">Signal</keyword>
<sequence>MTARPRLALLATAVVAVGGLGAAATATAAPAGPPSPAVSFFDGPASPEDLVTLPGTDTVLASGLAADPLSDSSVGHLYAIDSRTREATEIWPDSSWGVDHDRALYGDCPGAPDPSLASPHGIAAERGEGGTFDVYVVNHGGREAIEVFTLDPRADSLTWRGCVEMPSGTFANGVAPLPQGDGLVATDFFDPTLSDPFSQIFSDTATGSLQRWEPGTGWSTVPGSSTFGPNGVVVSQDGSNAYVAEWGRNRIHRIPLEGSRPGTTSPVADVDLMPDNLRWSRSGELLVTGQDFTVADVQACQRDDLANCPTGLDVYAMDPRTMDVRTVWSGDPAGFRAPTVATQVGGELWVGAVKGARIGVVAPFAGRSR</sequence>
<dbReference type="InterPro" id="IPR011042">
    <property type="entry name" value="6-blade_b-propeller_TolB-like"/>
</dbReference>
<feature type="chain" id="PRO_5047157054" description="SMP-30/Gluconolactonase/LRE-like region domain-containing protein" evidence="1">
    <location>
        <begin position="29"/>
        <end position="369"/>
    </location>
</feature>
<evidence type="ECO:0000313" key="3">
    <source>
        <dbReference type="Proteomes" id="UP001381003"/>
    </source>
</evidence>
<protein>
    <recommendedName>
        <fullName evidence="4">SMP-30/Gluconolactonase/LRE-like region domain-containing protein</fullName>
    </recommendedName>
</protein>
<accession>A0ABZ2FGL5</accession>
<evidence type="ECO:0000256" key="1">
    <source>
        <dbReference type="SAM" id="SignalP"/>
    </source>
</evidence>
<evidence type="ECO:0008006" key="4">
    <source>
        <dbReference type="Google" id="ProtNLM"/>
    </source>
</evidence>
<dbReference type="SUPFAM" id="SSF63829">
    <property type="entry name" value="Calcium-dependent phosphotriesterase"/>
    <property type="match status" value="1"/>
</dbReference>
<feature type="signal peptide" evidence="1">
    <location>
        <begin position="1"/>
        <end position="28"/>
    </location>
</feature>
<reference evidence="2 3" key="1">
    <citation type="submission" date="2022-09" db="EMBL/GenBank/DDBJ databases">
        <title>Complete genome sequence of Janibacter terrae strain COS04-44, PCL-degrading bacteria isolated from oil spilled coast.</title>
        <authorList>
            <person name="Park H."/>
            <person name="Kim J.Y."/>
            <person name="An S.H."/>
            <person name="Lee C.M."/>
            <person name="Weon H.-Y."/>
        </authorList>
    </citation>
    <scope>NUCLEOTIDE SEQUENCE [LARGE SCALE GENOMIC DNA]</scope>
    <source>
        <strain evidence="2 3">COS04-44</strain>
    </source>
</reference>
<dbReference type="RefSeq" id="WP_338539048.1">
    <property type="nucleotide sequence ID" value="NZ_CP104874.1"/>
</dbReference>
<proteinExistence type="predicted"/>
<dbReference type="EMBL" id="CP104874">
    <property type="protein sequence ID" value="WWF06479.1"/>
    <property type="molecule type" value="Genomic_DNA"/>
</dbReference>
<dbReference type="PANTHER" id="PTHR10426:SF139">
    <property type="entry name" value="OS09G0374900 PROTEIN"/>
    <property type="match status" value="1"/>
</dbReference>
<evidence type="ECO:0000313" key="2">
    <source>
        <dbReference type="EMBL" id="WWF06479.1"/>
    </source>
</evidence>
<organism evidence="2 3">
    <name type="scientific">Janibacter terrae</name>
    <dbReference type="NCBI Taxonomy" id="103817"/>
    <lineage>
        <taxon>Bacteria</taxon>
        <taxon>Bacillati</taxon>
        <taxon>Actinomycetota</taxon>
        <taxon>Actinomycetes</taxon>
        <taxon>Micrococcales</taxon>
        <taxon>Intrasporangiaceae</taxon>
        <taxon>Janibacter</taxon>
    </lineage>
</organism>
<name>A0ABZ2FGL5_9MICO</name>
<gene>
    <name evidence="2" type="ORF">N5P18_06300</name>
</gene>
<dbReference type="PANTHER" id="PTHR10426">
    <property type="entry name" value="STRICTOSIDINE SYNTHASE-RELATED"/>
    <property type="match status" value="1"/>
</dbReference>
<dbReference type="Gene3D" id="2.120.10.30">
    <property type="entry name" value="TolB, C-terminal domain"/>
    <property type="match status" value="1"/>
</dbReference>